<sequence length="89" mass="9830">MRRLTVASPHSYERASCLRSLLLLDPECTTALLLIHLLDCEPEVRLLADRYAPLTHAGSDGSPLPYRIWACAVCEDRLMSTCAADRSAS</sequence>
<dbReference type="Proteomes" id="UP001240984">
    <property type="component" value="Unassembled WGS sequence"/>
</dbReference>
<name>A0ABT9MSN3_9ACTN</name>
<accession>A0ABT9MSN3</accession>
<organism evidence="1 2">
    <name type="scientific">Catenuloplanes nepalensis</name>
    <dbReference type="NCBI Taxonomy" id="587533"/>
    <lineage>
        <taxon>Bacteria</taxon>
        <taxon>Bacillati</taxon>
        <taxon>Actinomycetota</taxon>
        <taxon>Actinomycetes</taxon>
        <taxon>Micromonosporales</taxon>
        <taxon>Micromonosporaceae</taxon>
        <taxon>Catenuloplanes</taxon>
    </lineage>
</organism>
<evidence type="ECO:0000313" key="1">
    <source>
        <dbReference type="EMBL" id="MDP9794454.1"/>
    </source>
</evidence>
<proteinExistence type="predicted"/>
<gene>
    <name evidence="1" type="ORF">J2S43_002966</name>
</gene>
<protein>
    <submittedName>
        <fullName evidence="1">Uncharacterized protein</fullName>
    </submittedName>
</protein>
<dbReference type="EMBL" id="JAUSRA010000001">
    <property type="protein sequence ID" value="MDP9794454.1"/>
    <property type="molecule type" value="Genomic_DNA"/>
</dbReference>
<comment type="caution">
    <text evidence="1">The sequence shown here is derived from an EMBL/GenBank/DDBJ whole genome shotgun (WGS) entry which is preliminary data.</text>
</comment>
<keyword evidence="2" id="KW-1185">Reference proteome</keyword>
<reference evidence="1 2" key="1">
    <citation type="submission" date="2023-07" db="EMBL/GenBank/DDBJ databases">
        <title>Sequencing the genomes of 1000 actinobacteria strains.</title>
        <authorList>
            <person name="Klenk H.-P."/>
        </authorList>
    </citation>
    <scope>NUCLEOTIDE SEQUENCE [LARGE SCALE GENOMIC DNA]</scope>
    <source>
        <strain evidence="1 2">DSM 44710</strain>
    </source>
</reference>
<evidence type="ECO:0000313" key="2">
    <source>
        <dbReference type="Proteomes" id="UP001240984"/>
    </source>
</evidence>